<accession>A0A067QZ67</accession>
<sequence>MCHEEHLWNISVFQVHLSNLVSLHLAQLSNIIQELIEELFMEQLGTQPTAARFSSCHIQRQVT</sequence>
<name>A0A067QZ67_ZOONE</name>
<proteinExistence type="predicted"/>
<gene>
    <name evidence="1" type="ORF">L798_13945</name>
</gene>
<protein>
    <submittedName>
        <fullName evidence="1">Uncharacterized protein</fullName>
    </submittedName>
</protein>
<keyword evidence="2" id="KW-1185">Reference proteome</keyword>
<organism evidence="1 2">
    <name type="scientific">Zootermopsis nevadensis</name>
    <name type="common">Dampwood termite</name>
    <dbReference type="NCBI Taxonomy" id="136037"/>
    <lineage>
        <taxon>Eukaryota</taxon>
        <taxon>Metazoa</taxon>
        <taxon>Ecdysozoa</taxon>
        <taxon>Arthropoda</taxon>
        <taxon>Hexapoda</taxon>
        <taxon>Insecta</taxon>
        <taxon>Pterygota</taxon>
        <taxon>Neoptera</taxon>
        <taxon>Polyneoptera</taxon>
        <taxon>Dictyoptera</taxon>
        <taxon>Blattodea</taxon>
        <taxon>Blattoidea</taxon>
        <taxon>Termitoidae</taxon>
        <taxon>Termopsidae</taxon>
        <taxon>Zootermopsis</taxon>
    </lineage>
</organism>
<dbReference type="InParanoid" id="A0A067QZ67"/>
<evidence type="ECO:0000313" key="1">
    <source>
        <dbReference type="EMBL" id="KDR11619.1"/>
    </source>
</evidence>
<reference evidence="1 2" key="1">
    <citation type="journal article" date="2014" name="Nat. Commun.">
        <title>Molecular traces of alternative social organization in a termite genome.</title>
        <authorList>
            <person name="Terrapon N."/>
            <person name="Li C."/>
            <person name="Robertson H.M."/>
            <person name="Ji L."/>
            <person name="Meng X."/>
            <person name="Booth W."/>
            <person name="Chen Z."/>
            <person name="Childers C.P."/>
            <person name="Glastad K.M."/>
            <person name="Gokhale K."/>
            <person name="Gowin J."/>
            <person name="Gronenberg W."/>
            <person name="Hermansen R.A."/>
            <person name="Hu H."/>
            <person name="Hunt B.G."/>
            <person name="Huylmans A.K."/>
            <person name="Khalil S.M."/>
            <person name="Mitchell R.D."/>
            <person name="Munoz-Torres M.C."/>
            <person name="Mustard J.A."/>
            <person name="Pan H."/>
            <person name="Reese J.T."/>
            <person name="Scharf M.E."/>
            <person name="Sun F."/>
            <person name="Vogel H."/>
            <person name="Xiao J."/>
            <person name="Yang W."/>
            <person name="Yang Z."/>
            <person name="Yang Z."/>
            <person name="Zhou J."/>
            <person name="Zhu J."/>
            <person name="Brent C.S."/>
            <person name="Elsik C.G."/>
            <person name="Goodisman M.A."/>
            <person name="Liberles D.A."/>
            <person name="Roe R.M."/>
            <person name="Vargo E.L."/>
            <person name="Vilcinskas A."/>
            <person name="Wang J."/>
            <person name="Bornberg-Bauer E."/>
            <person name="Korb J."/>
            <person name="Zhang G."/>
            <person name="Liebig J."/>
        </authorList>
    </citation>
    <scope>NUCLEOTIDE SEQUENCE [LARGE SCALE GENOMIC DNA]</scope>
    <source>
        <tissue evidence="1">Whole organism</tissue>
    </source>
</reference>
<evidence type="ECO:0000313" key="2">
    <source>
        <dbReference type="Proteomes" id="UP000027135"/>
    </source>
</evidence>
<dbReference type="AlphaFoldDB" id="A0A067QZ67"/>
<dbReference type="EMBL" id="KK853083">
    <property type="protein sequence ID" value="KDR11619.1"/>
    <property type="molecule type" value="Genomic_DNA"/>
</dbReference>
<dbReference type="Proteomes" id="UP000027135">
    <property type="component" value="Unassembled WGS sequence"/>
</dbReference>